<sequence length="549" mass="60804">MMRNTSMKMGLGERGGSAGTQGAEAKETVGKRNSSRKFVRGIGSRKELFEANDVEVKNGEFVTKPRRQSAAATEAPPEQKMSKTRTSMRLLMGLPPPNAAAAAAAAAKQSAEGAAGGAAGGGSGDGDDDDAEAEAERKRQMQGGLRNSLRNFSRTKLDEIMGVRRDTEPDLGLVDVNPEDTLAKRAKEMEKDGTQKHSKAYSKIAIQRASGYSAPALIQATFGQSWMRDIFVLPHNAIKEELSETYYLMSVLNRMFTELEKEDIEMFFTHWETTQSFLSKFFAIEEQAIYSRLAKKVTITGILSRKERTATRSQMQRTMQVLKSDFENDLIFLPPSEALSIIKKKIDVVVAALSNYMMMELQILPLIFEQHYTATEKDDIEREVVNFFFNDEDGSMIHILLKWIRDPAWRKYMFKKHFDRKRVRVLMEKGKQYEHEHTNIVKKLNNRSKQVVVEMLEADFAAESVPDFYRNKVDNHFEEEWEYYSDDDGANADGGAAATAATAATASKSASTEAAATAKDTKAPLAAATPAPAAATAARSSSGSDSGSD</sequence>
<dbReference type="EMBL" id="HBGI01005169">
    <property type="protein sequence ID" value="CAD9241621.1"/>
    <property type="molecule type" value="Transcribed_RNA"/>
</dbReference>
<dbReference type="Gene3D" id="1.20.120.520">
    <property type="entry name" value="nmb1532 protein domain like"/>
    <property type="match status" value="1"/>
</dbReference>
<feature type="compositionally biased region" description="Gly residues" evidence="1">
    <location>
        <begin position="114"/>
        <end position="124"/>
    </location>
</feature>
<feature type="region of interest" description="Disordered" evidence="1">
    <location>
        <begin position="1"/>
        <end position="36"/>
    </location>
</feature>
<feature type="region of interest" description="Disordered" evidence="1">
    <location>
        <begin position="114"/>
        <end position="144"/>
    </location>
</feature>
<dbReference type="AlphaFoldDB" id="A0A7S1TMX2"/>
<gene>
    <name evidence="2" type="ORF">EAUS1353_LOCUS3361</name>
</gene>
<protein>
    <submittedName>
        <fullName evidence="2">Uncharacterized protein</fullName>
    </submittedName>
</protein>
<name>A0A7S1TMX2_9RHOD</name>
<evidence type="ECO:0000256" key="1">
    <source>
        <dbReference type="SAM" id="MobiDB-lite"/>
    </source>
</evidence>
<evidence type="ECO:0000313" key="2">
    <source>
        <dbReference type="EMBL" id="CAD9241621.1"/>
    </source>
</evidence>
<organism evidence="2">
    <name type="scientific">Erythrolobus australicus</name>
    <dbReference type="NCBI Taxonomy" id="1077150"/>
    <lineage>
        <taxon>Eukaryota</taxon>
        <taxon>Rhodophyta</taxon>
        <taxon>Bangiophyceae</taxon>
        <taxon>Porphyridiales</taxon>
        <taxon>Porphyridiaceae</taxon>
        <taxon>Erythrolobus</taxon>
    </lineage>
</organism>
<feature type="region of interest" description="Disordered" evidence="1">
    <location>
        <begin position="59"/>
        <end position="86"/>
    </location>
</feature>
<reference evidence="2" key="1">
    <citation type="submission" date="2021-01" db="EMBL/GenBank/DDBJ databases">
        <authorList>
            <person name="Corre E."/>
            <person name="Pelletier E."/>
            <person name="Niang G."/>
            <person name="Scheremetjew M."/>
            <person name="Finn R."/>
            <person name="Kale V."/>
            <person name="Holt S."/>
            <person name="Cochrane G."/>
            <person name="Meng A."/>
            <person name="Brown T."/>
            <person name="Cohen L."/>
        </authorList>
    </citation>
    <scope>NUCLEOTIDE SEQUENCE</scope>
    <source>
        <strain evidence="2">CCMP3124</strain>
    </source>
</reference>
<proteinExistence type="predicted"/>
<accession>A0A7S1TMX2</accession>
<feature type="region of interest" description="Disordered" evidence="1">
    <location>
        <begin position="505"/>
        <end position="549"/>
    </location>
</feature>